<evidence type="ECO:0000256" key="1">
    <source>
        <dbReference type="SAM" id="Phobius"/>
    </source>
</evidence>
<dbReference type="EMBL" id="BAAAHQ010000007">
    <property type="protein sequence ID" value="GAA0919611.1"/>
    <property type="molecule type" value="Genomic_DNA"/>
</dbReference>
<accession>A0ABP3ZCQ1</accession>
<evidence type="ECO:0000313" key="2">
    <source>
        <dbReference type="EMBL" id="GAA0919611.1"/>
    </source>
</evidence>
<keyword evidence="1" id="KW-0472">Membrane</keyword>
<feature type="transmembrane region" description="Helical" evidence="1">
    <location>
        <begin position="34"/>
        <end position="52"/>
    </location>
</feature>
<protein>
    <recommendedName>
        <fullName evidence="4">Integral membrane protein</fullName>
    </recommendedName>
</protein>
<dbReference type="Proteomes" id="UP001501578">
    <property type="component" value="Unassembled WGS sequence"/>
</dbReference>
<evidence type="ECO:0008006" key="4">
    <source>
        <dbReference type="Google" id="ProtNLM"/>
    </source>
</evidence>
<proteinExistence type="predicted"/>
<keyword evidence="1" id="KW-1133">Transmembrane helix</keyword>
<feature type="transmembrane region" description="Helical" evidence="1">
    <location>
        <begin position="5"/>
        <end position="22"/>
    </location>
</feature>
<evidence type="ECO:0000313" key="3">
    <source>
        <dbReference type="Proteomes" id="UP001501578"/>
    </source>
</evidence>
<comment type="caution">
    <text evidence="2">The sequence shown here is derived from an EMBL/GenBank/DDBJ whole genome shotgun (WGS) entry which is preliminary data.</text>
</comment>
<feature type="transmembrane region" description="Helical" evidence="1">
    <location>
        <begin position="89"/>
        <end position="108"/>
    </location>
</feature>
<reference evidence="3" key="1">
    <citation type="journal article" date="2019" name="Int. J. Syst. Evol. Microbiol.">
        <title>The Global Catalogue of Microorganisms (GCM) 10K type strain sequencing project: providing services to taxonomists for standard genome sequencing and annotation.</title>
        <authorList>
            <consortium name="The Broad Institute Genomics Platform"/>
            <consortium name="The Broad Institute Genome Sequencing Center for Infectious Disease"/>
            <person name="Wu L."/>
            <person name="Ma J."/>
        </authorList>
    </citation>
    <scope>NUCLEOTIDE SEQUENCE [LARGE SCALE GENOMIC DNA]</scope>
    <source>
        <strain evidence="3">JCM 11136</strain>
    </source>
</reference>
<keyword evidence="1" id="KW-0812">Transmembrane</keyword>
<keyword evidence="3" id="KW-1185">Reference proteome</keyword>
<dbReference type="RefSeq" id="WP_343949183.1">
    <property type="nucleotide sequence ID" value="NZ_BAAAHQ010000007.1"/>
</dbReference>
<feature type="transmembrane region" description="Helical" evidence="1">
    <location>
        <begin position="59"/>
        <end position="77"/>
    </location>
</feature>
<organism evidence="2 3">
    <name type="scientific">Nonomuraea longicatena</name>
    <dbReference type="NCBI Taxonomy" id="83682"/>
    <lineage>
        <taxon>Bacteria</taxon>
        <taxon>Bacillati</taxon>
        <taxon>Actinomycetota</taxon>
        <taxon>Actinomycetes</taxon>
        <taxon>Streptosporangiales</taxon>
        <taxon>Streptosporangiaceae</taxon>
        <taxon>Nonomuraea</taxon>
    </lineage>
</organism>
<gene>
    <name evidence="2" type="ORF">GCM10009560_17240</name>
</gene>
<name>A0ABP3ZCQ1_9ACTN</name>
<sequence length="114" mass="11776">MPVIVIARCVALLMCAIMTVYLAVDGAHRPGNPFLVPDVAVAVLLGVGAVLPKRAAVPAMLFAFAWTAGVITVSYFTQAVRGEHAWDNLALVAAALAMAVALAAAPALRRDPSP</sequence>